<keyword evidence="4" id="KW-0515">Mutator protein</keyword>
<dbReference type="CDD" id="cd03586">
    <property type="entry name" value="PolY_Pol_IV_kappa"/>
    <property type="match status" value="1"/>
</dbReference>
<dbReference type="HAMAP" id="MF_01113">
    <property type="entry name" value="DNApol_IV"/>
    <property type="match status" value="1"/>
</dbReference>
<comment type="catalytic activity">
    <reaction evidence="3 4">
        <text>DNA(n) + a 2'-deoxyribonucleoside 5'-triphosphate = DNA(n+1) + diphosphate</text>
        <dbReference type="Rhea" id="RHEA:22508"/>
        <dbReference type="Rhea" id="RHEA-COMP:17339"/>
        <dbReference type="Rhea" id="RHEA-COMP:17340"/>
        <dbReference type="ChEBI" id="CHEBI:33019"/>
        <dbReference type="ChEBI" id="CHEBI:61560"/>
        <dbReference type="ChEBI" id="CHEBI:173112"/>
        <dbReference type="EC" id="2.7.7.7"/>
    </reaction>
</comment>
<comment type="subcellular location">
    <subcellularLocation>
        <location evidence="4">Cytoplasm</location>
    </subcellularLocation>
</comment>
<evidence type="ECO:0000256" key="4">
    <source>
        <dbReference type="HAMAP-Rule" id="MF_01113"/>
    </source>
</evidence>
<comment type="function">
    <text evidence="2 4">Poorly processive, error-prone DNA polymerase involved in untargeted mutagenesis. Copies undamaged DNA at stalled replication forks, which arise in vivo from mismatched or misaligned primer ends. These misaligned primers can be extended by PolIV. Exhibits no 3'-5' exonuclease (proofreading) activity. May be involved in translesional synthesis, in conjunction with the beta clamp from PolIII.</text>
</comment>
<protein>
    <recommendedName>
        <fullName evidence="4">DNA polymerase IV</fullName>
        <shortName evidence="4">Pol IV</shortName>
        <ecNumber evidence="4">2.7.7.7</ecNumber>
    </recommendedName>
</protein>
<keyword evidence="4" id="KW-0239">DNA-directed DNA polymerase</keyword>
<dbReference type="EMBL" id="JADBEE010000001">
    <property type="protein sequence ID" value="MBE1513972.1"/>
    <property type="molecule type" value="Genomic_DNA"/>
</dbReference>
<keyword evidence="4" id="KW-0963">Cytoplasm</keyword>
<feature type="site" description="Substrate discrimination" evidence="4">
    <location>
        <position position="21"/>
    </location>
</feature>
<evidence type="ECO:0000256" key="3">
    <source>
        <dbReference type="ARBA" id="ARBA00049244"/>
    </source>
</evidence>
<dbReference type="Gene3D" id="3.40.1170.60">
    <property type="match status" value="1"/>
</dbReference>
<dbReference type="Pfam" id="PF11799">
    <property type="entry name" value="IMS_C"/>
    <property type="match status" value="1"/>
</dbReference>
<dbReference type="SUPFAM" id="SSF100879">
    <property type="entry name" value="Lesion bypass DNA polymerase (Y-family), little finger domain"/>
    <property type="match status" value="1"/>
</dbReference>
<feature type="binding site" evidence="4">
    <location>
        <position position="16"/>
    </location>
    <ligand>
        <name>Mg(2+)</name>
        <dbReference type="ChEBI" id="CHEBI:18420"/>
    </ligand>
</feature>
<keyword evidence="4" id="KW-0460">Magnesium</keyword>
<evidence type="ECO:0000256" key="1">
    <source>
        <dbReference type="ARBA" id="ARBA00010945"/>
    </source>
</evidence>
<comment type="similarity">
    <text evidence="1 4">Belongs to the DNA polymerase type-Y family.</text>
</comment>
<dbReference type="SUPFAM" id="SSF56672">
    <property type="entry name" value="DNA/RNA polymerases"/>
    <property type="match status" value="1"/>
</dbReference>
<dbReference type="InterPro" id="IPR043128">
    <property type="entry name" value="Rev_trsase/Diguanyl_cyclase"/>
</dbReference>
<dbReference type="Gene3D" id="1.10.150.20">
    <property type="entry name" value="5' to 3' exonuclease, C-terminal subdomain"/>
    <property type="match status" value="1"/>
</dbReference>
<name>A0ABR9J541_9MICC</name>
<dbReference type="InterPro" id="IPR036775">
    <property type="entry name" value="DNA_pol_Y-fam_lit_finger_sf"/>
</dbReference>
<dbReference type="NCBIfam" id="NF002677">
    <property type="entry name" value="PRK02406.1"/>
    <property type="match status" value="1"/>
</dbReference>
<keyword evidence="4" id="KW-0238">DNA-binding</keyword>
<feature type="binding site" evidence="4">
    <location>
        <position position="110"/>
    </location>
    <ligand>
        <name>Mg(2+)</name>
        <dbReference type="ChEBI" id="CHEBI:18420"/>
    </ligand>
</feature>
<dbReference type="EC" id="2.7.7.7" evidence="4"/>
<dbReference type="PANTHER" id="PTHR11076">
    <property type="entry name" value="DNA REPAIR POLYMERASE UMUC / TRANSFERASE FAMILY MEMBER"/>
    <property type="match status" value="1"/>
</dbReference>
<evidence type="ECO:0000313" key="7">
    <source>
        <dbReference type="Proteomes" id="UP000636579"/>
    </source>
</evidence>
<keyword evidence="7" id="KW-1185">Reference proteome</keyword>
<feature type="domain" description="UmuC" evidence="5">
    <location>
        <begin position="12"/>
        <end position="192"/>
    </location>
</feature>
<keyword evidence="4 6" id="KW-0808">Transferase</keyword>
<dbReference type="GO" id="GO:0003887">
    <property type="term" value="F:DNA-directed DNA polymerase activity"/>
    <property type="evidence" value="ECO:0007669"/>
    <property type="project" value="UniProtKB-EC"/>
</dbReference>
<organism evidence="6 7">
    <name type="scientific">Nesterenkonia halotolerans</name>
    <dbReference type="NCBI Taxonomy" id="225325"/>
    <lineage>
        <taxon>Bacteria</taxon>
        <taxon>Bacillati</taxon>
        <taxon>Actinomycetota</taxon>
        <taxon>Actinomycetes</taxon>
        <taxon>Micrococcales</taxon>
        <taxon>Micrococcaceae</taxon>
        <taxon>Nesterenkonia</taxon>
    </lineage>
</organism>
<dbReference type="InterPro" id="IPR017961">
    <property type="entry name" value="DNA_pol_Y-fam_little_finger"/>
</dbReference>
<dbReference type="RefSeq" id="WP_192590782.1">
    <property type="nucleotide sequence ID" value="NZ_JADBEE010000001.1"/>
</dbReference>
<dbReference type="Pfam" id="PF00817">
    <property type="entry name" value="IMS"/>
    <property type="match status" value="1"/>
</dbReference>
<evidence type="ECO:0000256" key="2">
    <source>
        <dbReference type="ARBA" id="ARBA00025589"/>
    </source>
</evidence>
<comment type="caution">
    <text evidence="6">The sequence shown here is derived from an EMBL/GenBank/DDBJ whole genome shotgun (WGS) entry which is preliminary data.</text>
</comment>
<keyword evidence="4" id="KW-0235">DNA replication</keyword>
<dbReference type="InterPro" id="IPR043502">
    <property type="entry name" value="DNA/RNA_pol_sf"/>
</dbReference>
<comment type="subunit">
    <text evidence="4">Monomer.</text>
</comment>
<keyword evidence="4" id="KW-0234">DNA repair</keyword>
<dbReference type="Gene3D" id="3.30.70.270">
    <property type="match status" value="1"/>
</dbReference>
<dbReference type="InterPro" id="IPR001126">
    <property type="entry name" value="UmuC"/>
</dbReference>
<reference evidence="6 7" key="1">
    <citation type="submission" date="2020-10" db="EMBL/GenBank/DDBJ databases">
        <title>Sequencing the genomes of 1000 actinobacteria strains.</title>
        <authorList>
            <person name="Klenk H.-P."/>
        </authorList>
    </citation>
    <scope>NUCLEOTIDE SEQUENCE [LARGE SCALE GENOMIC DNA]</scope>
    <source>
        <strain evidence="6 7">DSM 15474</strain>
    </source>
</reference>
<proteinExistence type="inferred from homology"/>
<evidence type="ECO:0000259" key="5">
    <source>
        <dbReference type="PROSITE" id="PS50173"/>
    </source>
</evidence>
<gene>
    <name evidence="4" type="primary">dinB</name>
    <name evidence="6" type="ORF">H4W26_000727</name>
</gene>
<accession>A0ABR9J541</accession>
<dbReference type="PROSITE" id="PS50173">
    <property type="entry name" value="UMUC"/>
    <property type="match status" value="1"/>
</dbReference>
<dbReference type="InterPro" id="IPR024728">
    <property type="entry name" value="PolY_HhH_motif"/>
</dbReference>
<comment type="cofactor">
    <cofactor evidence="4">
        <name>Mg(2+)</name>
        <dbReference type="ChEBI" id="CHEBI:18420"/>
    </cofactor>
    <text evidence="4">Binds 2 magnesium ions per subunit.</text>
</comment>
<dbReference type="InterPro" id="IPR050116">
    <property type="entry name" value="DNA_polymerase-Y"/>
</dbReference>
<dbReference type="Proteomes" id="UP000636579">
    <property type="component" value="Unassembled WGS sequence"/>
</dbReference>
<evidence type="ECO:0000313" key="6">
    <source>
        <dbReference type="EMBL" id="MBE1513972.1"/>
    </source>
</evidence>
<dbReference type="PANTHER" id="PTHR11076:SF33">
    <property type="entry name" value="DNA POLYMERASE KAPPA"/>
    <property type="match status" value="1"/>
</dbReference>
<dbReference type="Gene3D" id="3.30.1490.100">
    <property type="entry name" value="DNA polymerase, Y-family, little finger domain"/>
    <property type="match status" value="1"/>
</dbReference>
<feature type="active site" evidence="4">
    <location>
        <position position="111"/>
    </location>
</feature>
<dbReference type="InterPro" id="IPR022880">
    <property type="entry name" value="DNApol_IV"/>
</dbReference>
<dbReference type="Pfam" id="PF11798">
    <property type="entry name" value="IMS_HHH"/>
    <property type="match status" value="1"/>
</dbReference>
<sequence>MAPSPAADPRVLAHVDMDAYYVEVELLTQPELRGRKIIVAADSGRSVVLSASYEARVDGVRSAMPLSRARQASPHAIVLPPHMERYREISRQIMAYFDTITDAVEQLSVDEAFLDLTGSRRRLGGPEQIGQKIRREIREQFGLPATVGIADRKFIAKIASTRAKPDGLLLVPPHRRLEFLHTLPVTAMWGVGAKTAQSLEAFGITTVLQLAQTPEPALRRRFGVTGTALHRLAWGEDARAVQPHRIEKSIGAEETFAQDVADDAVLRAELLRLSHRVAARLRESGVSAQGLSLKLRYSDFETLTRSATLTHPTHSALAIYAKMLALLEKLGERSQSVRLIGIRAERLVDDAGGLQLSFDRTETNWVDAESALDAVAKKFPHVQTAPASLLRARREDPGLGDS</sequence>
<keyword evidence="4" id="KW-0227">DNA damage</keyword>
<keyword evidence="4 6" id="KW-0548">Nucleotidyltransferase</keyword>
<keyword evidence="4" id="KW-0479">Metal-binding</keyword>